<comment type="caution">
    <text evidence="1">The sequence shown here is derived from an EMBL/GenBank/DDBJ whole genome shotgun (WGS) entry which is preliminary data.</text>
</comment>
<organism evidence="1 2">
    <name type="scientific">Stentor coeruleus</name>
    <dbReference type="NCBI Taxonomy" id="5963"/>
    <lineage>
        <taxon>Eukaryota</taxon>
        <taxon>Sar</taxon>
        <taxon>Alveolata</taxon>
        <taxon>Ciliophora</taxon>
        <taxon>Postciliodesmatophora</taxon>
        <taxon>Heterotrichea</taxon>
        <taxon>Heterotrichida</taxon>
        <taxon>Stentoridae</taxon>
        <taxon>Stentor</taxon>
    </lineage>
</organism>
<protein>
    <submittedName>
        <fullName evidence="1">Uncharacterized protein</fullName>
    </submittedName>
</protein>
<reference evidence="1 2" key="1">
    <citation type="submission" date="2016-11" db="EMBL/GenBank/DDBJ databases">
        <title>The macronuclear genome of Stentor coeruleus: a giant cell with tiny introns.</title>
        <authorList>
            <person name="Slabodnick M."/>
            <person name="Ruby J.G."/>
            <person name="Reiff S.B."/>
            <person name="Swart E.C."/>
            <person name="Gosai S."/>
            <person name="Prabakaran S."/>
            <person name="Witkowska E."/>
            <person name="Larue G.E."/>
            <person name="Fisher S."/>
            <person name="Freeman R.M."/>
            <person name="Gunawardena J."/>
            <person name="Chu W."/>
            <person name="Stover N.A."/>
            <person name="Gregory B.D."/>
            <person name="Nowacki M."/>
            <person name="Derisi J."/>
            <person name="Roy S.W."/>
            <person name="Marshall W.F."/>
            <person name="Sood P."/>
        </authorList>
    </citation>
    <scope>NUCLEOTIDE SEQUENCE [LARGE SCALE GENOMIC DNA]</scope>
    <source>
        <strain evidence="1">WM001</strain>
    </source>
</reference>
<accession>A0A1R2ANS5</accession>
<dbReference type="AlphaFoldDB" id="A0A1R2ANS5"/>
<keyword evidence="2" id="KW-1185">Reference proteome</keyword>
<evidence type="ECO:0000313" key="2">
    <source>
        <dbReference type="Proteomes" id="UP000187209"/>
    </source>
</evidence>
<name>A0A1R2ANS5_9CILI</name>
<gene>
    <name evidence="1" type="ORF">SteCoe_37084</name>
</gene>
<dbReference type="EMBL" id="MPUH01001798">
    <property type="protein sequence ID" value="OMJ66172.1"/>
    <property type="molecule type" value="Genomic_DNA"/>
</dbReference>
<proteinExistence type="predicted"/>
<sequence length="197" mass="23477">MHFFYSPTGYSEPYISEIIVLENEIKESCTPSKLQKIMNLYKIVIEKYSSLDDEKAFDYQNRMRSLLSLPHVRNTIESSNPSVKRQKSIQFPQSLSTERSVEKTIEWHNSETKLATEIAQQDLNVQSESLNRKIIKRKRKSRGMDLFEQEVEKIVEKYTVEREKMKESGCEDKEKIKELELYKKFEITKVRKQFLYM</sequence>
<evidence type="ECO:0000313" key="1">
    <source>
        <dbReference type="EMBL" id="OMJ66172.1"/>
    </source>
</evidence>
<dbReference type="Proteomes" id="UP000187209">
    <property type="component" value="Unassembled WGS sequence"/>
</dbReference>